<evidence type="ECO:0000313" key="2">
    <source>
        <dbReference type="Proteomes" id="UP000821845"/>
    </source>
</evidence>
<accession>A0ACB7SDK8</accession>
<reference evidence="1" key="1">
    <citation type="submission" date="2020-05" db="EMBL/GenBank/DDBJ databases">
        <title>Large-scale comparative analyses of tick genomes elucidate their genetic diversity and vector capacities.</title>
        <authorList>
            <person name="Jia N."/>
            <person name="Wang J."/>
            <person name="Shi W."/>
            <person name="Du L."/>
            <person name="Sun Y."/>
            <person name="Zhan W."/>
            <person name="Jiang J."/>
            <person name="Wang Q."/>
            <person name="Zhang B."/>
            <person name="Ji P."/>
            <person name="Sakyi L.B."/>
            <person name="Cui X."/>
            <person name="Yuan T."/>
            <person name="Jiang B."/>
            <person name="Yang W."/>
            <person name="Lam T.T.-Y."/>
            <person name="Chang Q."/>
            <person name="Ding S."/>
            <person name="Wang X."/>
            <person name="Zhu J."/>
            <person name="Ruan X."/>
            <person name="Zhao L."/>
            <person name="Wei J."/>
            <person name="Que T."/>
            <person name="Du C."/>
            <person name="Cheng J."/>
            <person name="Dai P."/>
            <person name="Han X."/>
            <person name="Huang E."/>
            <person name="Gao Y."/>
            <person name="Liu J."/>
            <person name="Shao H."/>
            <person name="Ye R."/>
            <person name="Li L."/>
            <person name="Wei W."/>
            <person name="Wang X."/>
            <person name="Wang C."/>
            <person name="Yang T."/>
            <person name="Huo Q."/>
            <person name="Li W."/>
            <person name="Guo W."/>
            <person name="Chen H."/>
            <person name="Zhou L."/>
            <person name="Ni X."/>
            <person name="Tian J."/>
            <person name="Zhou Y."/>
            <person name="Sheng Y."/>
            <person name="Liu T."/>
            <person name="Pan Y."/>
            <person name="Xia L."/>
            <person name="Li J."/>
            <person name="Zhao F."/>
            <person name="Cao W."/>
        </authorList>
    </citation>
    <scope>NUCLEOTIDE SEQUENCE</scope>
    <source>
        <strain evidence="1">Hyas-2018</strain>
    </source>
</reference>
<name>A0ACB7SDK8_HYAAI</name>
<proteinExistence type="predicted"/>
<keyword evidence="2" id="KW-1185">Reference proteome</keyword>
<evidence type="ECO:0000313" key="1">
    <source>
        <dbReference type="EMBL" id="KAH6931994.1"/>
    </source>
</evidence>
<gene>
    <name evidence="1" type="ORF">HPB50_002428</name>
</gene>
<sequence length="292" mass="31577">MKRDEGTGPIQSPWSPSPPAPTGGAGPSSTSLPQSAWRRWLQVLATFRPRTHEPTTLTVSMPAAVTAVLDSSSIQRITLMLGSSLMWTMLAVLGRRKHSVEHTARLLFYVSMGAFVGVLSCTLRMTRPQGSFAVNASVVLRGFTTAIAFGARFMSLIHLRIVDSAALTSMAPVLTGLPSMARSTTLKPVWFLFSLVNMGEMSAASQTAFAYVFFVSKARETDQGLANMYKYAMDVLMACALTWTFLPDDVVPAASYGAAVLVLCAVVTAEVQRLSCTPRPPPGARVIMRFFM</sequence>
<organism evidence="1 2">
    <name type="scientific">Hyalomma asiaticum</name>
    <name type="common">Tick</name>
    <dbReference type="NCBI Taxonomy" id="266040"/>
    <lineage>
        <taxon>Eukaryota</taxon>
        <taxon>Metazoa</taxon>
        <taxon>Ecdysozoa</taxon>
        <taxon>Arthropoda</taxon>
        <taxon>Chelicerata</taxon>
        <taxon>Arachnida</taxon>
        <taxon>Acari</taxon>
        <taxon>Parasitiformes</taxon>
        <taxon>Ixodida</taxon>
        <taxon>Ixodoidea</taxon>
        <taxon>Ixodidae</taxon>
        <taxon>Hyalomminae</taxon>
        <taxon>Hyalomma</taxon>
    </lineage>
</organism>
<comment type="caution">
    <text evidence="1">The sequence shown here is derived from an EMBL/GenBank/DDBJ whole genome shotgun (WGS) entry which is preliminary data.</text>
</comment>
<dbReference type="Proteomes" id="UP000821845">
    <property type="component" value="Chromosome 4"/>
</dbReference>
<protein>
    <submittedName>
        <fullName evidence="1">Uncharacterized protein</fullName>
    </submittedName>
</protein>
<dbReference type="EMBL" id="CM023484">
    <property type="protein sequence ID" value="KAH6931994.1"/>
    <property type="molecule type" value="Genomic_DNA"/>
</dbReference>